<feature type="active site" description="Schiff-base intermediate with substrate" evidence="14">
    <location>
        <position position="259"/>
    </location>
</feature>
<dbReference type="EMBL" id="KB095858">
    <property type="protein sequence ID" value="ESO11038.1"/>
    <property type="molecule type" value="Genomic_DNA"/>
</dbReference>
<dbReference type="GO" id="GO:0004655">
    <property type="term" value="F:porphobilinogen synthase activity"/>
    <property type="evidence" value="ECO:0000318"/>
    <property type="project" value="GO_Central"/>
</dbReference>
<evidence type="ECO:0000313" key="21">
    <source>
        <dbReference type="Proteomes" id="UP000015101"/>
    </source>
</evidence>
<dbReference type="PANTHER" id="PTHR11458">
    <property type="entry name" value="DELTA-AMINOLEVULINIC ACID DEHYDRATASE"/>
    <property type="match status" value="1"/>
</dbReference>
<evidence type="ECO:0000313" key="19">
    <source>
        <dbReference type="EMBL" id="ESO11038.1"/>
    </source>
</evidence>
<dbReference type="SUPFAM" id="SSF51569">
    <property type="entry name" value="Aldolase"/>
    <property type="match status" value="1"/>
</dbReference>
<evidence type="ECO:0000313" key="20">
    <source>
        <dbReference type="EnsemblMetazoa" id="HelroP185301"/>
    </source>
</evidence>
<dbReference type="FunFam" id="3.20.20.70:FF:000048">
    <property type="entry name" value="Delta-aminolevulinic acid dehydratase"/>
    <property type="match status" value="1"/>
</dbReference>
<dbReference type="eggNOG" id="KOG2794">
    <property type="taxonomic scope" value="Eukaryota"/>
</dbReference>
<feature type="binding site" evidence="16">
    <location>
        <position position="129"/>
    </location>
    <ligand>
        <name>Zn(2+)</name>
        <dbReference type="ChEBI" id="CHEBI:29105"/>
        <label>1</label>
        <note>catalytic</note>
    </ligand>
</feature>
<proteinExistence type="inferred from homology"/>
<evidence type="ECO:0000256" key="6">
    <source>
        <dbReference type="ARBA" id="ARBA00022723"/>
    </source>
</evidence>
<reference evidence="20" key="3">
    <citation type="submission" date="2015-06" db="UniProtKB">
        <authorList>
            <consortium name="EnsemblMetazoa"/>
        </authorList>
    </citation>
    <scope>IDENTIFICATION</scope>
</reference>
<comment type="cofactor">
    <cofactor evidence="1">
        <name>Zn(2+)</name>
        <dbReference type="ChEBI" id="CHEBI:29105"/>
    </cofactor>
</comment>
<reference evidence="19 21" key="2">
    <citation type="journal article" date="2013" name="Nature">
        <title>Insights into bilaterian evolution from three spiralian genomes.</title>
        <authorList>
            <person name="Simakov O."/>
            <person name="Marletaz F."/>
            <person name="Cho S.J."/>
            <person name="Edsinger-Gonzales E."/>
            <person name="Havlak P."/>
            <person name="Hellsten U."/>
            <person name="Kuo D.H."/>
            <person name="Larsson T."/>
            <person name="Lv J."/>
            <person name="Arendt D."/>
            <person name="Savage R."/>
            <person name="Osoegawa K."/>
            <person name="de Jong P."/>
            <person name="Grimwood J."/>
            <person name="Chapman J.A."/>
            <person name="Shapiro H."/>
            <person name="Aerts A."/>
            <person name="Otillar R.P."/>
            <person name="Terry A.Y."/>
            <person name="Boore J.L."/>
            <person name="Grigoriev I.V."/>
            <person name="Lindberg D.R."/>
            <person name="Seaver E.C."/>
            <person name="Weisblat D.A."/>
            <person name="Putnam N.H."/>
            <person name="Rokhsar D.S."/>
        </authorList>
    </citation>
    <scope>NUCLEOTIDE SEQUENCE</scope>
</reference>
<comment type="function">
    <text evidence="11">Catalyzes an early step in the biosynthesis of tetrapyrroles. Binds two molecules of 5-aminolevulinate per subunit, each at a distinct site, and catalyzes their condensation to form porphobilinogen.</text>
</comment>
<feature type="binding site" evidence="16">
    <location>
        <position position="139"/>
    </location>
    <ligand>
        <name>Zn(2+)</name>
        <dbReference type="ChEBI" id="CHEBI:29105"/>
        <label>1</label>
        <note>catalytic</note>
    </ligand>
</feature>
<dbReference type="PANTHER" id="PTHR11458:SF0">
    <property type="entry name" value="DELTA-AMINOLEVULINIC ACID DEHYDRATASE"/>
    <property type="match status" value="1"/>
</dbReference>
<dbReference type="NCBIfam" id="NF006762">
    <property type="entry name" value="PRK09283.1"/>
    <property type="match status" value="1"/>
</dbReference>
<dbReference type="PRINTS" id="PR00144">
    <property type="entry name" value="DALDHYDRTASE"/>
</dbReference>
<dbReference type="GeneID" id="20210078"/>
<feature type="binding site" evidence="16">
    <location>
        <position position="138"/>
    </location>
    <ligand>
        <name>Zn(2+)</name>
        <dbReference type="ChEBI" id="CHEBI:29105"/>
        <label>2</label>
    </ligand>
</feature>
<evidence type="ECO:0000256" key="11">
    <source>
        <dbReference type="ARBA" id="ARBA00025628"/>
    </source>
</evidence>
<evidence type="ECO:0000256" key="15">
    <source>
        <dbReference type="PIRSR" id="PIRSR001415-2"/>
    </source>
</evidence>
<dbReference type="UniPathway" id="UPA00251">
    <property type="reaction ID" value="UER00318"/>
</dbReference>
<evidence type="ECO:0000256" key="8">
    <source>
        <dbReference type="ARBA" id="ARBA00023133"/>
    </source>
</evidence>
<evidence type="ECO:0000256" key="13">
    <source>
        <dbReference type="ARBA" id="ARBA00047651"/>
    </source>
</evidence>
<reference evidence="21" key="1">
    <citation type="submission" date="2012-12" db="EMBL/GenBank/DDBJ databases">
        <authorList>
            <person name="Hellsten U."/>
            <person name="Grimwood J."/>
            <person name="Chapman J.A."/>
            <person name="Shapiro H."/>
            <person name="Aerts A."/>
            <person name="Otillar R.P."/>
            <person name="Terry A.Y."/>
            <person name="Boore J.L."/>
            <person name="Simakov O."/>
            <person name="Marletaz F."/>
            <person name="Cho S.-J."/>
            <person name="Edsinger-Gonzales E."/>
            <person name="Havlak P."/>
            <person name="Kuo D.-H."/>
            <person name="Larsson T."/>
            <person name="Lv J."/>
            <person name="Arendt D."/>
            <person name="Savage R."/>
            <person name="Osoegawa K."/>
            <person name="de Jong P."/>
            <person name="Lindberg D.R."/>
            <person name="Seaver E.C."/>
            <person name="Weisblat D.A."/>
            <person name="Putnam N.H."/>
            <person name="Grigoriev I.V."/>
            <person name="Rokhsar D.S."/>
        </authorList>
    </citation>
    <scope>NUCLEOTIDE SEQUENCE</scope>
</reference>
<dbReference type="EMBL" id="AMQM01002805">
    <property type="status" value="NOT_ANNOTATED_CDS"/>
    <property type="molecule type" value="Genomic_DNA"/>
</dbReference>
<dbReference type="FunCoup" id="T1FMM9">
    <property type="interactions" value="852"/>
</dbReference>
<dbReference type="GO" id="GO:0008270">
    <property type="term" value="F:zinc ion binding"/>
    <property type="evidence" value="ECO:0000318"/>
    <property type="project" value="GO_Central"/>
</dbReference>
<dbReference type="HOGENOM" id="CLU_035731_0_1_1"/>
<evidence type="ECO:0000256" key="17">
    <source>
        <dbReference type="RuleBase" id="RU000515"/>
    </source>
</evidence>
<keyword evidence="7" id="KW-0862">Zinc</keyword>
<feature type="binding site" evidence="16">
    <location>
        <position position="230"/>
    </location>
    <ligand>
        <name>Zn(2+)</name>
        <dbReference type="ChEBI" id="CHEBI:29105"/>
        <label>2</label>
    </ligand>
</feature>
<dbReference type="AlphaFoldDB" id="T1FMM9"/>
<dbReference type="RefSeq" id="XP_009011307.1">
    <property type="nucleotide sequence ID" value="XM_009013059.1"/>
</dbReference>
<feature type="active site" description="Schiff-base intermediate with substrate" evidence="14">
    <location>
        <position position="206"/>
    </location>
</feature>
<comment type="pathway">
    <text evidence="2">Porphyrin-containing compound metabolism; protoporphyrin-IX biosynthesis; coproporphyrinogen-III from 5-aminolevulinate: step 1/4.</text>
</comment>
<dbReference type="InterPro" id="IPR001731">
    <property type="entry name" value="ALAD"/>
</dbReference>
<dbReference type="SMART" id="SM01004">
    <property type="entry name" value="ALAD"/>
    <property type="match status" value="1"/>
</dbReference>
<dbReference type="PROSITE" id="PS00169">
    <property type="entry name" value="D_ALA_DEHYDRATASE"/>
    <property type="match status" value="1"/>
</dbReference>
<feature type="binding site" evidence="16">
    <location>
        <position position="131"/>
    </location>
    <ligand>
        <name>Zn(2+)</name>
        <dbReference type="ChEBI" id="CHEBI:29105"/>
        <label>1</label>
        <note>catalytic</note>
    </ligand>
</feature>
<dbReference type="EnsemblMetazoa" id="HelroT185301">
    <property type="protein sequence ID" value="HelroP185301"/>
    <property type="gene ID" value="HelroG185301"/>
</dbReference>
<evidence type="ECO:0000256" key="10">
    <source>
        <dbReference type="ARBA" id="ARBA00023244"/>
    </source>
</evidence>
<evidence type="ECO:0000256" key="7">
    <source>
        <dbReference type="ARBA" id="ARBA00022833"/>
    </source>
</evidence>
<dbReference type="InParanoid" id="T1FMM9"/>
<evidence type="ECO:0000256" key="4">
    <source>
        <dbReference type="ARBA" id="ARBA00012053"/>
    </source>
</evidence>
<dbReference type="STRING" id="6412.T1FMM9"/>
<keyword evidence="6" id="KW-0479">Metal-binding</keyword>
<evidence type="ECO:0000256" key="2">
    <source>
        <dbReference type="ARBA" id="ARBA00004694"/>
    </source>
</evidence>
<gene>
    <name evidence="20" type="primary">20210078</name>
    <name evidence="19" type="ORF">HELRODRAFT_185301</name>
</gene>
<dbReference type="Proteomes" id="UP000015101">
    <property type="component" value="Unassembled WGS sequence"/>
</dbReference>
<dbReference type="GO" id="GO:0005829">
    <property type="term" value="C:cytosol"/>
    <property type="evidence" value="ECO:0000318"/>
    <property type="project" value="GO_Central"/>
</dbReference>
<evidence type="ECO:0000256" key="3">
    <source>
        <dbReference type="ARBA" id="ARBA00008055"/>
    </source>
</evidence>
<dbReference type="OrthoDB" id="1530at2759"/>
<accession>T1FMM9</accession>
<evidence type="ECO:0000256" key="9">
    <source>
        <dbReference type="ARBA" id="ARBA00023239"/>
    </source>
</evidence>
<feature type="binding site" evidence="15">
    <location>
        <position position="228"/>
    </location>
    <ligand>
        <name>5-aminolevulinate</name>
        <dbReference type="ChEBI" id="CHEBI:356416"/>
        <label>1</label>
    </ligand>
</feature>
<comment type="similarity">
    <text evidence="3 18">Belongs to the ALAD family.</text>
</comment>
<sequence>MAKLCEEGDKKVILHSAFHNETLRRWQSLNSSLCIDNFMYPVFITDDDNGEEEISSMPGILRFGCVKVVEHLRPLVRLGLNSVLVFGVPNNVIKDGRGSSADMKESVVIRAIKSIKQFFPHLLLACDVCLCAYTDHGHCGILREDSTIDNDASIERLAEVALAYAKAGCDVVAPSDMMDGRVGSIKQSLIRAGLGSQVAILSYSAKFASAFYGPFRDAAKSAPSFGDRRCYQLPPGSHGLAMRAVARDVEEGADMLMVKPAMAYLDVVKQTKQQYPEYPLAVYQVSGEYAMIWHGAKSGSFDLKRVLFETFHSMRRAGADIIISYYTPQMLAWLAEEHKIRSNL</sequence>
<protein>
    <recommendedName>
        <fullName evidence="5 17">Delta-aminolevulinic acid dehydratase</fullName>
        <ecNumber evidence="4 17">4.2.1.24</ecNumber>
    </recommendedName>
</protein>
<evidence type="ECO:0000256" key="18">
    <source>
        <dbReference type="RuleBase" id="RU004161"/>
    </source>
</evidence>
<dbReference type="PIRSF" id="PIRSF001415">
    <property type="entry name" value="Porphbilin_synth"/>
    <property type="match status" value="1"/>
</dbReference>
<feature type="binding site" evidence="15">
    <location>
        <position position="216"/>
    </location>
    <ligand>
        <name>5-aminolevulinate</name>
        <dbReference type="ChEBI" id="CHEBI:356416"/>
        <label>1</label>
    </ligand>
</feature>
<dbReference type="GO" id="GO:0006783">
    <property type="term" value="P:heme biosynthetic process"/>
    <property type="evidence" value="ECO:0000318"/>
    <property type="project" value="GO_Central"/>
</dbReference>
<keyword evidence="10 17" id="KW-0627">Porphyrin biosynthesis</keyword>
<organism evidence="20 21">
    <name type="scientific">Helobdella robusta</name>
    <name type="common">Californian leech</name>
    <dbReference type="NCBI Taxonomy" id="6412"/>
    <lineage>
        <taxon>Eukaryota</taxon>
        <taxon>Metazoa</taxon>
        <taxon>Spiralia</taxon>
        <taxon>Lophotrochozoa</taxon>
        <taxon>Annelida</taxon>
        <taxon>Clitellata</taxon>
        <taxon>Hirudinea</taxon>
        <taxon>Rhynchobdellida</taxon>
        <taxon>Glossiphoniidae</taxon>
        <taxon>Helobdella</taxon>
    </lineage>
</organism>
<dbReference type="KEGG" id="hro:HELRODRAFT_185301"/>
<evidence type="ECO:0000256" key="12">
    <source>
        <dbReference type="ARBA" id="ARBA00025861"/>
    </source>
</evidence>
<name>T1FMM9_HELRO</name>
<keyword evidence="9 17" id="KW-0456">Lyase</keyword>
<dbReference type="GO" id="GO:0006782">
    <property type="term" value="P:protoporphyrinogen IX biosynthetic process"/>
    <property type="evidence" value="ECO:0007669"/>
    <property type="project" value="UniProtKB-UniPathway"/>
</dbReference>
<feature type="binding site" evidence="15">
    <location>
        <position position="325"/>
    </location>
    <ligand>
        <name>5-aminolevulinate</name>
        <dbReference type="ChEBI" id="CHEBI:356416"/>
        <label>2</label>
    </ligand>
</feature>
<evidence type="ECO:0000256" key="5">
    <source>
        <dbReference type="ARBA" id="ARBA00020771"/>
    </source>
</evidence>
<comment type="subunit">
    <text evidence="12">Homooctamer; active form. Homohexamer; low activity form.</text>
</comment>
<dbReference type="Pfam" id="PF00490">
    <property type="entry name" value="ALAD"/>
    <property type="match status" value="1"/>
</dbReference>
<dbReference type="InterPro" id="IPR013785">
    <property type="entry name" value="Aldolase_TIM"/>
</dbReference>
<comment type="catalytic activity">
    <reaction evidence="13 17">
        <text>2 5-aminolevulinate = porphobilinogen + 2 H2O + H(+)</text>
        <dbReference type="Rhea" id="RHEA:24064"/>
        <dbReference type="ChEBI" id="CHEBI:15377"/>
        <dbReference type="ChEBI" id="CHEBI:15378"/>
        <dbReference type="ChEBI" id="CHEBI:58126"/>
        <dbReference type="ChEBI" id="CHEBI:356416"/>
        <dbReference type="EC" id="4.2.1.24"/>
    </reaction>
</comment>
<dbReference type="OMA" id="YQMDYAN"/>
<feature type="binding site" evidence="15">
    <location>
        <position position="286"/>
    </location>
    <ligand>
        <name>5-aminolevulinate</name>
        <dbReference type="ChEBI" id="CHEBI:356416"/>
        <label>2</label>
    </ligand>
</feature>
<evidence type="ECO:0000256" key="14">
    <source>
        <dbReference type="PIRSR" id="PIRSR001415-1"/>
    </source>
</evidence>
<dbReference type="InterPro" id="IPR030656">
    <property type="entry name" value="ALAD_AS"/>
</dbReference>
<evidence type="ECO:0000256" key="16">
    <source>
        <dbReference type="PIRSR" id="PIRSR001415-4"/>
    </source>
</evidence>
<keyword evidence="21" id="KW-1185">Reference proteome</keyword>
<keyword evidence="8" id="KW-0350">Heme biosynthesis</keyword>
<dbReference type="EC" id="4.2.1.24" evidence="4 17"/>
<evidence type="ECO:0000256" key="1">
    <source>
        <dbReference type="ARBA" id="ARBA00001947"/>
    </source>
</evidence>
<dbReference type="Gene3D" id="3.20.20.70">
    <property type="entry name" value="Aldolase class I"/>
    <property type="match status" value="1"/>
</dbReference>
<dbReference type="CTD" id="20210078"/>